<dbReference type="PROSITE" id="PS00217">
    <property type="entry name" value="SUGAR_TRANSPORT_2"/>
    <property type="match status" value="1"/>
</dbReference>
<dbReference type="InterPro" id="IPR051084">
    <property type="entry name" value="H+-coupled_symporters"/>
</dbReference>
<dbReference type="Proteomes" id="UP000315891">
    <property type="component" value="Chromosome"/>
</dbReference>
<dbReference type="CDD" id="cd17367">
    <property type="entry name" value="MFS_KgtP"/>
    <property type="match status" value="1"/>
</dbReference>
<feature type="transmembrane region" description="Helical" evidence="9">
    <location>
        <begin position="53"/>
        <end position="74"/>
    </location>
</feature>
<organism evidence="11 12">
    <name type="scientific">Pseudoluteimonas lycopersici</name>
    <dbReference type="NCBI Taxonomy" id="1324796"/>
    <lineage>
        <taxon>Bacteria</taxon>
        <taxon>Pseudomonadati</taxon>
        <taxon>Pseudomonadota</taxon>
        <taxon>Gammaproteobacteria</taxon>
        <taxon>Lysobacterales</taxon>
        <taxon>Lysobacteraceae</taxon>
        <taxon>Pseudoluteimonas</taxon>
    </lineage>
</organism>
<dbReference type="FunFam" id="1.20.1250.20:FF:000300">
    <property type="entry name" value="Dicarboxylate MFS transporter"/>
    <property type="match status" value="1"/>
</dbReference>
<keyword evidence="3" id="KW-0813">Transport</keyword>
<evidence type="ECO:0000313" key="12">
    <source>
        <dbReference type="Proteomes" id="UP000315891"/>
    </source>
</evidence>
<evidence type="ECO:0000256" key="9">
    <source>
        <dbReference type="SAM" id="Phobius"/>
    </source>
</evidence>
<dbReference type="GO" id="GO:0015293">
    <property type="term" value="F:symporter activity"/>
    <property type="evidence" value="ECO:0007669"/>
    <property type="project" value="UniProtKB-KW"/>
</dbReference>
<dbReference type="Pfam" id="PF07690">
    <property type="entry name" value="MFS_1"/>
    <property type="match status" value="1"/>
</dbReference>
<evidence type="ECO:0000259" key="10">
    <source>
        <dbReference type="PROSITE" id="PS50850"/>
    </source>
</evidence>
<dbReference type="InterPro" id="IPR036259">
    <property type="entry name" value="MFS_trans_sf"/>
</dbReference>
<feature type="transmembrane region" description="Helical" evidence="9">
    <location>
        <begin position="336"/>
        <end position="357"/>
    </location>
</feature>
<dbReference type="InterPro" id="IPR011701">
    <property type="entry name" value="MFS"/>
</dbReference>
<dbReference type="PROSITE" id="PS00216">
    <property type="entry name" value="SUGAR_TRANSPORT_1"/>
    <property type="match status" value="1"/>
</dbReference>
<protein>
    <submittedName>
        <fullName evidence="11">MFS transporter</fullName>
    </submittedName>
</protein>
<dbReference type="OrthoDB" id="3690818at2"/>
<dbReference type="Pfam" id="PF00083">
    <property type="entry name" value="Sugar_tr"/>
    <property type="match status" value="1"/>
</dbReference>
<comment type="similarity">
    <text evidence="2">Belongs to the major facilitator superfamily. Metabolite:H+ Symporter (MHS) family (TC 2.A.1.6) family.</text>
</comment>
<feature type="transmembrane region" description="Helical" evidence="9">
    <location>
        <begin position="110"/>
        <end position="130"/>
    </location>
</feature>
<evidence type="ECO:0000256" key="5">
    <source>
        <dbReference type="ARBA" id="ARBA00022692"/>
    </source>
</evidence>
<feature type="transmembrane region" description="Helical" evidence="9">
    <location>
        <begin position="369"/>
        <end position="390"/>
    </location>
</feature>
<evidence type="ECO:0000256" key="8">
    <source>
        <dbReference type="ARBA" id="ARBA00023136"/>
    </source>
</evidence>
<dbReference type="InterPro" id="IPR020846">
    <property type="entry name" value="MFS_dom"/>
</dbReference>
<dbReference type="RefSeq" id="WP_143879743.1">
    <property type="nucleotide sequence ID" value="NZ_BAABLZ010000001.1"/>
</dbReference>
<evidence type="ECO:0000256" key="4">
    <source>
        <dbReference type="ARBA" id="ARBA00022475"/>
    </source>
</evidence>
<sequence>MTTMPLTPSQRLRSIFSGSAGNLVEWYDWYAYSAFAIYFAPHFFPKGDPTAQLLDAAAVFALGFLMRPLGGWLMGLYADRHGRKRALVLSVLLMCTGSLLIAMAPGYERIGLGATVLLLFARLLQGLSLGGEYGTSATYLSEMADRAHRGFWSSFQYVTLIMGQLIALALLVVLQQAVLSETQLESWGWRIPFAVGAVLAASALYLRRTMLETDSFAAARAQREDKARHGSVRELLRYPREVLTVIGLTMGGTIAFYTFTTYTQKFLVNTGGFDKAEATLVSAGSLFLYMLLQPLVGALSDRVGRRAVLMGFGALGTACFYPILNGIADTTTVVQAFAWVMAGLTITSGYTAVNAVVKAELFPAHIRALGVGLPYAIAVAVFGGSTEFLALWSKQVGHESWFFAYVTACTAISLLVYATMRDTRHHSRIDRDRDMSDNQQ</sequence>
<keyword evidence="6" id="KW-0769">Symport</keyword>
<keyword evidence="7 9" id="KW-1133">Transmembrane helix</keyword>
<feature type="transmembrane region" description="Helical" evidence="9">
    <location>
        <begin position="402"/>
        <end position="420"/>
    </location>
</feature>
<feature type="transmembrane region" description="Helical" evidence="9">
    <location>
        <begin position="151"/>
        <end position="175"/>
    </location>
</feature>
<feature type="transmembrane region" description="Helical" evidence="9">
    <location>
        <begin position="242"/>
        <end position="260"/>
    </location>
</feature>
<evidence type="ECO:0000256" key="2">
    <source>
        <dbReference type="ARBA" id="ARBA00008240"/>
    </source>
</evidence>
<accession>A0A516V6S4</accession>
<feature type="domain" description="Major facilitator superfamily (MFS) profile" evidence="10">
    <location>
        <begin position="14"/>
        <end position="425"/>
    </location>
</feature>
<keyword evidence="4" id="KW-1003">Cell membrane</keyword>
<feature type="transmembrane region" description="Helical" evidence="9">
    <location>
        <begin position="86"/>
        <end position="104"/>
    </location>
</feature>
<evidence type="ECO:0000256" key="6">
    <source>
        <dbReference type="ARBA" id="ARBA00022847"/>
    </source>
</evidence>
<proteinExistence type="inferred from homology"/>
<feature type="transmembrane region" description="Helical" evidence="9">
    <location>
        <begin position="280"/>
        <end position="300"/>
    </location>
</feature>
<dbReference type="Gene3D" id="1.20.1250.20">
    <property type="entry name" value="MFS general substrate transporter like domains"/>
    <property type="match status" value="1"/>
</dbReference>
<dbReference type="InterPro" id="IPR005828">
    <property type="entry name" value="MFS_sugar_transport-like"/>
</dbReference>
<dbReference type="AlphaFoldDB" id="A0A516V6S4"/>
<keyword evidence="8 9" id="KW-0472">Membrane</keyword>
<dbReference type="SUPFAM" id="SSF103473">
    <property type="entry name" value="MFS general substrate transporter"/>
    <property type="match status" value="1"/>
</dbReference>
<dbReference type="FunFam" id="1.20.1250.20:FF:000001">
    <property type="entry name" value="Dicarboxylate MFS transporter"/>
    <property type="match status" value="1"/>
</dbReference>
<dbReference type="PANTHER" id="PTHR43528">
    <property type="entry name" value="ALPHA-KETOGLUTARATE PERMEASE"/>
    <property type="match status" value="1"/>
</dbReference>
<evidence type="ECO:0000313" key="11">
    <source>
        <dbReference type="EMBL" id="QDQ74234.1"/>
    </source>
</evidence>
<reference evidence="11 12" key="1">
    <citation type="submission" date="2019-07" db="EMBL/GenBank/DDBJ databases">
        <title>Lysobacter weifangensis sp. nov., isolated from bensulfuron-methyl contaminated farmland soil.</title>
        <authorList>
            <person name="Zhao H."/>
        </authorList>
    </citation>
    <scope>NUCLEOTIDE SEQUENCE [LARGE SCALE GENOMIC DNA]</scope>
    <source>
        <strain evidence="11 12">CC-Bw-6</strain>
    </source>
</reference>
<dbReference type="PANTHER" id="PTHR43528:SF5">
    <property type="entry name" value="PROLINE_BETAINE TRANSPORTER"/>
    <property type="match status" value="1"/>
</dbReference>
<evidence type="ECO:0000256" key="7">
    <source>
        <dbReference type="ARBA" id="ARBA00022989"/>
    </source>
</evidence>
<evidence type="ECO:0000256" key="3">
    <source>
        <dbReference type="ARBA" id="ARBA00022448"/>
    </source>
</evidence>
<comment type="subcellular location">
    <subcellularLocation>
        <location evidence="1">Cell membrane</location>
        <topology evidence="1">Multi-pass membrane protein</topology>
    </subcellularLocation>
</comment>
<dbReference type="EMBL" id="CP041742">
    <property type="protein sequence ID" value="QDQ74234.1"/>
    <property type="molecule type" value="Genomic_DNA"/>
</dbReference>
<name>A0A516V6S4_9GAMM</name>
<keyword evidence="5 9" id="KW-0812">Transmembrane</keyword>
<dbReference type="GO" id="GO:0005886">
    <property type="term" value="C:plasma membrane"/>
    <property type="evidence" value="ECO:0007669"/>
    <property type="project" value="UniProtKB-SubCell"/>
</dbReference>
<feature type="transmembrane region" description="Helical" evidence="9">
    <location>
        <begin position="307"/>
        <end position="324"/>
    </location>
</feature>
<evidence type="ECO:0000256" key="1">
    <source>
        <dbReference type="ARBA" id="ARBA00004651"/>
    </source>
</evidence>
<dbReference type="PROSITE" id="PS50850">
    <property type="entry name" value="MFS"/>
    <property type="match status" value="1"/>
</dbReference>
<gene>
    <name evidence="11" type="ORF">FNZ56_10240</name>
</gene>
<keyword evidence="12" id="KW-1185">Reference proteome</keyword>
<dbReference type="InterPro" id="IPR005829">
    <property type="entry name" value="Sugar_transporter_CS"/>
</dbReference>
<feature type="transmembrane region" description="Helical" evidence="9">
    <location>
        <begin position="187"/>
        <end position="206"/>
    </location>
</feature>